<evidence type="ECO:0000313" key="7">
    <source>
        <dbReference type="EMBL" id="RAK19470.1"/>
    </source>
</evidence>
<dbReference type="InterPro" id="IPR013130">
    <property type="entry name" value="Fe3_Rdtase_TM_dom"/>
</dbReference>
<evidence type="ECO:0000256" key="1">
    <source>
        <dbReference type="ARBA" id="ARBA00004141"/>
    </source>
</evidence>
<organism evidence="7 8">
    <name type="scientific">Paranoxybacillus vitaminiphilus</name>
    <dbReference type="NCBI Taxonomy" id="581036"/>
    <lineage>
        <taxon>Bacteria</taxon>
        <taxon>Bacillati</taxon>
        <taxon>Bacillota</taxon>
        <taxon>Bacilli</taxon>
        <taxon>Bacillales</taxon>
        <taxon>Anoxybacillaceae</taxon>
        <taxon>Paranoxybacillus</taxon>
    </lineage>
</organism>
<name>A0A327YEL6_9BACL</name>
<feature type="domain" description="Ferric oxidoreductase" evidence="6">
    <location>
        <begin position="14"/>
        <end position="133"/>
    </location>
</feature>
<evidence type="ECO:0000256" key="5">
    <source>
        <dbReference type="SAM" id="Phobius"/>
    </source>
</evidence>
<evidence type="ECO:0000256" key="3">
    <source>
        <dbReference type="ARBA" id="ARBA00022989"/>
    </source>
</evidence>
<feature type="transmembrane region" description="Helical" evidence="5">
    <location>
        <begin position="88"/>
        <end position="107"/>
    </location>
</feature>
<dbReference type="EMBL" id="QLMH01000006">
    <property type="protein sequence ID" value="RAK19470.1"/>
    <property type="molecule type" value="Genomic_DNA"/>
</dbReference>
<dbReference type="GO" id="GO:0016020">
    <property type="term" value="C:membrane"/>
    <property type="evidence" value="ECO:0007669"/>
    <property type="project" value="UniProtKB-SubCell"/>
</dbReference>
<dbReference type="RefSeq" id="WP_111645127.1">
    <property type="nucleotide sequence ID" value="NZ_QLMH01000006.1"/>
</dbReference>
<accession>A0A327YEL6</accession>
<feature type="transmembrane region" description="Helical" evidence="5">
    <location>
        <begin position="152"/>
        <end position="170"/>
    </location>
</feature>
<evidence type="ECO:0000259" key="6">
    <source>
        <dbReference type="Pfam" id="PF01794"/>
    </source>
</evidence>
<dbReference type="Proteomes" id="UP000248555">
    <property type="component" value="Unassembled WGS sequence"/>
</dbReference>
<keyword evidence="8" id="KW-1185">Reference proteome</keyword>
<keyword evidence="3 5" id="KW-1133">Transmembrane helix</keyword>
<evidence type="ECO:0000256" key="2">
    <source>
        <dbReference type="ARBA" id="ARBA00022692"/>
    </source>
</evidence>
<evidence type="ECO:0000313" key="8">
    <source>
        <dbReference type="Proteomes" id="UP000248555"/>
    </source>
</evidence>
<dbReference type="OrthoDB" id="6656329at2"/>
<comment type="caution">
    <text evidence="7">The sequence shown here is derived from an EMBL/GenBank/DDBJ whole genome shotgun (WGS) entry which is preliminary data.</text>
</comment>
<sequence length="194" mass="22647">MIEFSTWEWIRASGLSAYFLLFISICFGIMQNMSIIPRNIGKHFLVIHQTAGWLAFLFAFLHGFLLYFDRYQPFSLLEIFVPFLAKYKPFFTGLGIISFYSMFLLFLTSDLLKKVGRNIWKTVHLLILPNFIFASIHGMFVGSDADETWVKIIYISSISIFLLLMIFRFLTKPPKHLKNHHNEGGKDVYSLGRR</sequence>
<feature type="transmembrane region" description="Helical" evidence="5">
    <location>
        <begin position="51"/>
        <end position="68"/>
    </location>
</feature>
<feature type="transmembrane region" description="Helical" evidence="5">
    <location>
        <begin position="119"/>
        <end position="140"/>
    </location>
</feature>
<keyword evidence="4 5" id="KW-0472">Membrane</keyword>
<reference evidence="7 8" key="1">
    <citation type="submission" date="2018-06" db="EMBL/GenBank/DDBJ databases">
        <title>Genomic Encyclopedia of Type Strains, Phase III (KMG-III): the genomes of soil and plant-associated and newly described type strains.</title>
        <authorList>
            <person name="Whitman W."/>
        </authorList>
    </citation>
    <scope>NUCLEOTIDE SEQUENCE [LARGE SCALE GENOMIC DNA]</scope>
    <source>
        <strain evidence="7 8">CGMCC 1.8979</strain>
    </source>
</reference>
<proteinExistence type="predicted"/>
<feature type="transmembrane region" description="Helical" evidence="5">
    <location>
        <begin position="12"/>
        <end position="30"/>
    </location>
</feature>
<dbReference type="Pfam" id="PF01794">
    <property type="entry name" value="Ferric_reduct"/>
    <property type="match status" value="1"/>
</dbReference>
<comment type="subcellular location">
    <subcellularLocation>
        <location evidence="1">Membrane</location>
        <topology evidence="1">Multi-pass membrane protein</topology>
    </subcellularLocation>
</comment>
<dbReference type="AlphaFoldDB" id="A0A327YEL6"/>
<evidence type="ECO:0000256" key="4">
    <source>
        <dbReference type="ARBA" id="ARBA00023136"/>
    </source>
</evidence>
<protein>
    <submittedName>
        <fullName evidence="7">Ferric reductase like protein</fullName>
    </submittedName>
</protein>
<gene>
    <name evidence="7" type="ORF">B0I26_10694</name>
</gene>
<keyword evidence="2 5" id="KW-0812">Transmembrane</keyword>